<protein>
    <submittedName>
        <fullName evidence="1">Uncharacterized protein</fullName>
    </submittedName>
</protein>
<sequence length="87" mass="10034">MRRIVAVGNLTGVLPLEDFATEEEIKTRLDREFGANWREVLLGKTKPFDYQHFYNVFLRVTDVVFEDQGTVLSLISKPLEVYNIITG</sequence>
<evidence type="ECO:0000313" key="1">
    <source>
        <dbReference type="EMBL" id="PHJ39488.1"/>
    </source>
</evidence>
<gene>
    <name evidence="1" type="ORF">P378_03505</name>
</gene>
<organism evidence="1 2">
    <name type="scientific">Desulforamulus profundi</name>
    <dbReference type="NCBI Taxonomy" id="1383067"/>
    <lineage>
        <taxon>Bacteria</taxon>
        <taxon>Bacillati</taxon>
        <taxon>Bacillota</taxon>
        <taxon>Clostridia</taxon>
        <taxon>Eubacteriales</taxon>
        <taxon>Peptococcaceae</taxon>
        <taxon>Desulforamulus</taxon>
    </lineage>
</organism>
<dbReference type="AlphaFoldDB" id="A0A2C6MGW3"/>
<name>A0A2C6MGW3_9FIRM</name>
<comment type="caution">
    <text evidence="1">The sequence shown here is derived from an EMBL/GenBank/DDBJ whole genome shotgun (WGS) entry which is preliminary data.</text>
</comment>
<dbReference type="OrthoDB" id="9851891at2"/>
<reference evidence="1 2" key="1">
    <citation type="submission" date="2013-09" db="EMBL/GenBank/DDBJ databases">
        <title>Biodegradation of hydrocarbons in the deep terrestrial subsurface : characterization of a microbial consortium composed of two Desulfotomaculum species originating from a deep geological formation.</title>
        <authorList>
            <person name="Aullo T."/>
            <person name="Berlendis S."/>
            <person name="Lascourreges J.-F."/>
            <person name="Dessort D."/>
            <person name="Saint-Laurent S."/>
            <person name="Schraauwers B."/>
            <person name="Mas J."/>
            <person name="Magot M."/>
            <person name="Ranchou-Peyruse A."/>
        </authorList>
    </citation>
    <scope>NUCLEOTIDE SEQUENCE [LARGE SCALE GENOMIC DNA]</scope>
    <source>
        <strain evidence="1 2">Bs107</strain>
    </source>
</reference>
<accession>A0A2C6MGW3</accession>
<evidence type="ECO:0000313" key="2">
    <source>
        <dbReference type="Proteomes" id="UP000222564"/>
    </source>
</evidence>
<keyword evidence="2" id="KW-1185">Reference proteome</keyword>
<proteinExistence type="predicted"/>
<dbReference type="EMBL" id="AWQQ01000020">
    <property type="protein sequence ID" value="PHJ39488.1"/>
    <property type="molecule type" value="Genomic_DNA"/>
</dbReference>
<dbReference type="RefSeq" id="WP_099082233.1">
    <property type="nucleotide sequence ID" value="NZ_AWQQ01000020.1"/>
</dbReference>
<dbReference type="Proteomes" id="UP000222564">
    <property type="component" value="Unassembled WGS sequence"/>
</dbReference>